<feature type="signal peptide" evidence="13">
    <location>
        <begin position="1"/>
        <end position="27"/>
    </location>
</feature>
<evidence type="ECO:0000313" key="17">
    <source>
        <dbReference type="Proteomes" id="UP001279660"/>
    </source>
</evidence>
<evidence type="ECO:0000256" key="3">
    <source>
        <dbReference type="ARBA" id="ARBA00022452"/>
    </source>
</evidence>
<evidence type="ECO:0000256" key="6">
    <source>
        <dbReference type="ARBA" id="ARBA00023004"/>
    </source>
</evidence>
<reference evidence="16 17" key="1">
    <citation type="submission" date="2023-11" db="EMBL/GenBank/DDBJ databases">
        <title>MicrobeMod: A computational toolkit for identifying prokaryotic methylation and restriction-modification with nanopore sequencing.</title>
        <authorList>
            <person name="Crits-Christoph A."/>
            <person name="Kang S.C."/>
            <person name="Lee H."/>
            <person name="Ostrov N."/>
        </authorList>
    </citation>
    <scope>NUCLEOTIDE SEQUENCE [LARGE SCALE GENOMIC DNA]</scope>
    <source>
        <strain evidence="16 17">ATCC 14820</strain>
    </source>
</reference>
<dbReference type="RefSeq" id="WP_010407217.1">
    <property type="nucleotide sequence ID" value="NZ_JAWXXV010000001.1"/>
</dbReference>
<keyword evidence="5 11" id="KW-0812">Transmembrane</keyword>
<comment type="subcellular location">
    <subcellularLocation>
        <location evidence="1 11">Cell outer membrane</location>
        <topology evidence="1 11">Multi-pass membrane protein</topology>
    </subcellularLocation>
</comment>
<gene>
    <name evidence="16" type="ORF">SIL82_16600</name>
</gene>
<dbReference type="PANTHER" id="PTHR32552">
    <property type="entry name" value="FERRICHROME IRON RECEPTOR-RELATED"/>
    <property type="match status" value="1"/>
</dbReference>
<keyword evidence="3 11" id="KW-1134">Transmembrane beta strand</keyword>
<keyword evidence="17" id="KW-1185">Reference proteome</keyword>
<dbReference type="InterPro" id="IPR012910">
    <property type="entry name" value="Plug_dom"/>
</dbReference>
<comment type="similarity">
    <text evidence="11 12">Belongs to the TonB-dependent receptor family.</text>
</comment>
<sequence length="873" mass="94120">MTVRSGFRLQLLLGGAALAISATPAFAQTAPTADATAPAATATPEDQGLGDIVVTATKRETNLQKTPISISVLNTQGLTDRHVLSLFNLADGTIPSLRVATFEARQSALTIGIRGIVPYDQNQTARDGGVGVYIDGVALGKTQGLNAALFDIERIEVLKGPQGTLFGRNTEGGALSLVSKAPTGVFDGRITGGVGNYGSHNVDAHLDLPSFYNIALKFDGVYQHQDPTVKDPLTGSTGWNYYDRKGGRAAARWQPVDGFTADFAYDYAKDENTPQYSQLINYNPNNYAVGTYNAAGALTLNGAACGGTITPVQAAAGRQICVAPKGPLVGVHPGRQTVADVGVPQQPSVDITHGFSANLKYKVAPWMELRSITAWRGVSTDQWDNSGGPERSSFAPFVPNTANPTAINTTGTFSRYSLSFLRQHQFSQEFQAVGSIPEFDYVVGAYYYTEHATEYAATPLSNQWNSDGTAYTIRSPIPGNASAITGANSGYQQYDPSCNNTLGATVAQFANSCQFITRASQAADHNYSVFGNLTYTPEFLGNVLHITAGGRWTKDDRHGTLYVVNNRSDLVTAGTVSPFSFKNSISRFDPMFNIAFDASRDVHFYAKYSTGFRAGGANDRSLQFNAFGPEAVKSYEIGAKMDFWNHRARLNIANYIMDRTNTQFDFDYFDTDGKSVTNGTHIEQTTNAGSSKIRGVEIDLTVKPIPELTLTGSYAYTYWRAPSAVNPLTPGAPAQQLYIVYTPKNAASGAIDYVVPINVGDASVRLHLDGNYSSSQYSFQLEPTKTDASFVMNGRLALADIAVNDHNKVTVSVWARNLLDTTYIYRRSAANSSPVVNYNPNGTVASTNYGGILGDYANFNAPRTWGLELSAKF</sequence>
<evidence type="ECO:0000313" key="16">
    <source>
        <dbReference type="EMBL" id="MDX5985876.1"/>
    </source>
</evidence>
<evidence type="ECO:0000256" key="4">
    <source>
        <dbReference type="ARBA" id="ARBA00022496"/>
    </source>
</evidence>
<keyword evidence="2 11" id="KW-0813">Transport</keyword>
<proteinExistence type="inferred from homology"/>
<dbReference type="Gene3D" id="2.40.170.20">
    <property type="entry name" value="TonB-dependent receptor, beta-barrel domain"/>
    <property type="match status" value="2"/>
</dbReference>
<feature type="domain" description="TonB-dependent receptor plug" evidence="15">
    <location>
        <begin position="63"/>
        <end position="174"/>
    </location>
</feature>
<dbReference type="PROSITE" id="PS52016">
    <property type="entry name" value="TONB_DEPENDENT_REC_3"/>
    <property type="match status" value="1"/>
</dbReference>
<keyword evidence="8 12" id="KW-0798">TonB box</keyword>
<keyword evidence="4" id="KW-0410">Iron transport</keyword>
<protein>
    <submittedName>
        <fullName evidence="16">TonB-dependent receptor</fullName>
    </submittedName>
</protein>
<evidence type="ECO:0000256" key="1">
    <source>
        <dbReference type="ARBA" id="ARBA00004571"/>
    </source>
</evidence>
<name>A0ABU4PP15_9SPHN</name>
<dbReference type="Proteomes" id="UP001279660">
    <property type="component" value="Unassembled WGS sequence"/>
</dbReference>
<comment type="caution">
    <text evidence="16">The sequence shown here is derived from an EMBL/GenBank/DDBJ whole genome shotgun (WGS) entry which is preliminary data.</text>
</comment>
<keyword evidence="9 11" id="KW-0472">Membrane</keyword>
<keyword evidence="16" id="KW-0675">Receptor</keyword>
<dbReference type="Pfam" id="PF07715">
    <property type="entry name" value="Plug"/>
    <property type="match status" value="1"/>
</dbReference>
<evidence type="ECO:0000256" key="10">
    <source>
        <dbReference type="ARBA" id="ARBA00023237"/>
    </source>
</evidence>
<evidence type="ECO:0000256" key="12">
    <source>
        <dbReference type="RuleBase" id="RU003357"/>
    </source>
</evidence>
<keyword evidence="10 11" id="KW-0998">Cell outer membrane</keyword>
<feature type="chain" id="PRO_5045607996" evidence="13">
    <location>
        <begin position="28"/>
        <end position="873"/>
    </location>
</feature>
<dbReference type="EMBL" id="JAWXXV010000001">
    <property type="protein sequence ID" value="MDX5985876.1"/>
    <property type="molecule type" value="Genomic_DNA"/>
</dbReference>
<evidence type="ECO:0000259" key="15">
    <source>
        <dbReference type="Pfam" id="PF07715"/>
    </source>
</evidence>
<evidence type="ECO:0000256" key="5">
    <source>
        <dbReference type="ARBA" id="ARBA00022692"/>
    </source>
</evidence>
<evidence type="ECO:0000256" key="9">
    <source>
        <dbReference type="ARBA" id="ARBA00023136"/>
    </source>
</evidence>
<dbReference type="PANTHER" id="PTHR32552:SF81">
    <property type="entry name" value="TONB-DEPENDENT OUTER MEMBRANE RECEPTOR"/>
    <property type="match status" value="1"/>
</dbReference>
<keyword evidence="6" id="KW-0408">Iron</keyword>
<dbReference type="InterPro" id="IPR039426">
    <property type="entry name" value="TonB-dep_rcpt-like"/>
</dbReference>
<evidence type="ECO:0000259" key="14">
    <source>
        <dbReference type="Pfam" id="PF00593"/>
    </source>
</evidence>
<accession>A0ABU4PP15</accession>
<evidence type="ECO:0000256" key="11">
    <source>
        <dbReference type="PROSITE-ProRule" id="PRU01360"/>
    </source>
</evidence>
<evidence type="ECO:0000256" key="13">
    <source>
        <dbReference type="SAM" id="SignalP"/>
    </source>
</evidence>
<feature type="domain" description="TonB-dependent receptor-like beta-barrel" evidence="14">
    <location>
        <begin position="396"/>
        <end position="818"/>
    </location>
</feature>
<keyword evidence="7" id="KW-0406">Ion transport</keyword>
<dbReference type="InterPro" id="IPR036942">
    <property type="entry name" value="Beta-barrel_TonB_sf"/>
</dbReference>
<evidence type="ECO:0000256" key="2">
    <source>
        <dbReference type="ARBA" id="ARBA00022448"/>
    </source>
</evidence>
<evidence type="ECO:0000256" key="8">
    <source>
        <dbReference type="ARBA" id="ARBA00023077"/>
    </source>
</evidence>
<dbReference type="SUPFAM" id="SSF56935">
    <property type="entry name" value="Porins"/>
    <property type="match status" value="1"/>
</dbReference>
<organism evidence="16 17">
    <name type="scientific">Sphingomonas echinoides</name>
    <dbReference type="NCBI Taxonomy" id="59803"/>
    <lineage>
        <taxon>Bacteria</taxon>
        <taxon>Pseudomonadati</taxon>
        <taxon>Pseudomonadota</taxon>
        <taxon>Alphaproteobacteria</taxon>
        <taxon>Sphingomonadales</taxon>
        <taxon>Sphingomonadaceae</taxon>
        <taxon>Sphingomonas</taxon>
    </lineage>
</organism>
<keyword evidence="13" id="KW-0732">Signal</keyword>
<dbReference type="InterPro" id="IPR000531">
    <property type="entry name" value="Beta-barrel_TonB"/>
</dbReference>
<dbReference type="Pfam" id="PF00593">
    <property type="entry name" value="TonB_dep_Rec_b-barrel"/>
    <property type="match status" value="1"/>
</dbReference>
<evidence type="ECO:0000256" key="7">
    <source>
        <dbReference type="ARBA" id="ARBA00023065"/>
    </source>
</evidence>